<name>A0ABR5ZNL8_9PROT</name>
<evidence type="ECO:0000256" key="12">
    <source>
        <dbReference type="ARBA" id="ARBA00023016"/>
    </source>
</evidence>
<evidence type="ECO:0000313" key="18">
    <source>
        <dbReference type="Proteomes" id="UP001516390"/>
    </source>
</evidence>
<dbReference type="NCBIfam" id="TIGR02037">
    <property type="entry name" value="degP_htrA_DO"/>
    <property type="match status" value="1"/>
</dbReference>
<keyword evidence="6 17" id="KW-0645">Protease</keyword>
<keyword evidence="8" id="KW-0677">Repeat</keyword>
<dbReference type="SUPFAM" id="SSF50494">
    <property type="entry name" value="Trypsin-like serine proteases"/>
    <property type="match status" value="1"/>
</dbReference>
<comment type="subcellular location">
    <subcellularLocation>
        <location evidence="2">Periplasm</location>
    </subcellularLocation>
</comment>
<feature type="domain" description="PDZ" evidence="16">
    <location>
        <begin position="315"/>
        <end position="387"/>
    </location>
</feature>
<protein>
    <recommendedName>
        <fullName evidence="5">Probable periplasmic serine endoprotease DegP-like</fullName>
        <ecNumber evidence="4">3.4.21.107</ecNumber>
    </recommendedName>
    <alternativeName>
        <fullName evidence="13">Protease Do</fullName>
    </alternativeName>
</protein>
<evidence type="ECO:0000256" key="7">
    <source>
        <dbReference type="ARBA" id="ARBA00022729"/>
    </source>
</evidence>
<organism evidence="17 18">
    <name type="scientific">Bombella favorum</name>
    <dbReference type="NCBI Taxonomy" id="2039164"/>
    <lineage>
        <taxon>Bacteria</taxon>
        <taxon>Pseudomonadati</taxon>
        <taxon>Pseudomonadota</taxon>
        <taxon>Alphaproteobacteria</taxon>
        <taxon>Acetobacterales</taxon>
        <taxon>Acetobacteraceae</taxon>
        <taxon>Bombella</taxon>
    </lineage>
</organism>
<evidence type="ECO:0000256" key="3">
    <source>
        <dbReference type="ARBA" id="ARBA00010541"/>
    </source>
</evidence>
<comment type="catalytic activity">
    <reaction evidence="1">
        <text>Acts on substrates that are at least partially unfolded. The cleavage site P1 residue is normally between a pair of hydrophobic residues, such as Val-|-Val.</text>
        <dbReference type="EC" id="3.4.21.107"/>
    </reaction>
</comment>
<evidence type="ECO:0000256" key="10">
    <source>
        <dbReference type="ARBA" id="ARBA00022801"/>
    </source>
</evidence>
<dbReference type="GO" id="GO:0006508">
    <property type="term" value="P:proteolysis"/>
    <property type="evidence" value="ECO:0007669"/>
    <property type="project" value="UniProtKB-KW"/>
</dbReference>
<evidence type="ECO:0000259" key="16">
    <source>
        <dbReference type="PROSITE" id="PS50106"/>
    </source>
</evidence>
<dbReference type="InterPro" id="IPR041489">
    <property type="entry name" value="PDZ_6"/>
</dbReference>
<evidence type="ECO:0000256" key="5">
    <source>
        <dbReference type="ARBA" id="ARBA00013958"/>
    </source>
</evidence>
<feature type="region of interest" description="Disordered" evidence="14">
    <location>
        <begin position="88"/>
        <end position="118"/>
    </location>
</feature>
<dbReference type="Pfam" id="PF17820">
    <property type="entry name" value="PDZ_6"/>
    <property type="match status" value="1"/>
</dbReference>
<dbReference type="EMBL" id="NWUS01000002">
    <property type="protein sequence ID" value="MBA5725835.1"/>
    <property type="molecule type" value="Genomic_DNA"/>
</dbReference>
<dbReference type="GO" id="GO:0008233">
    <property type="term" value="F:peptidase activity"/>
    <property type="evidence" value="ECO:0007669"/>
    <property type="project" value="UniProtKB-KW"/>
</dbReference>
<dbReference type="SUPFAM" id="SSF50156">
    <property type="entry name" value="PDZ domain-like"/>
    <property type="match status" value="2"/>
</dbReference>
<dbReference type="EC" id="3.4.21.107" evidence="4"/>
<evidence type="ECO:0000256" key="6">
    <source>
        <dbReference type="ARBA" id="ARBA00022670"/>
    </source>
</evidence>
<keyword evidence="18" id="KW-1185">Reference proteome</keyword>
<feature type="signal peptide" evidence="15">
    <location>
        <begin position="1"/>
        <end position="34"/>
    </location>
</feature>
<evidence type="ECO:0000313" key="17">
    <source>
        <dbReference type="EMBL" id="MBA5725835.1"/>
    </source>
</evidence>
<evidence type="ECO:0000256" key="14">
    <source>
        <dbReference type="SAM" id="MobiDB-lite"/>
    </source>
</evidence>
<feature type="compositionally biased region" description="Low complexity" evidence="14">
    <location>
        <begin position="97"/>
        <end position="108"/>
    </location>
</feature>
<dbReference type="PRINTS" id="PR00834">
    <property type="entry name" value="PROTEASES2C"/>
</dbReference>
<dbReference type="Gene3D" id="2.30.42.10">
    <property type="match status" value="2"/>
</dbReference>
<dbReference type="PANTHER" id="PTHR22939">
    <property type="entry name" value="SERINE PROTEASE FAMILY S1C HTRA-RELATED"/>
    <property type="match status" value="1"/>
</dbReference>
<dbReference type="Pfam" id="PF13365">
    <property type="entry name" value="Trypsin_2"/>
    <property type="match status" value="1"/>
</dbReference>
<evidence type="ECO:0000256" key="8">
    <source>
        <dbReference type="ARBA" id="ARBA00022737"/>
    </source>
</evidence>
<dbReference type="Proteomes" id="UP001516390">
    <property type="component" value="Unassembled WGS sequence"/>
</dbReference>
<keyword evidence="9" id="KW-0574">Periplasm</keyword>
<sequence length="538" mass="57267">MSSCLPFSSRKRVARWLSCAVVSGVLGNTAGAWAQAAEPEPTLPVEEMQQGSGATARAAHEAAMMPGFAALVDRLLPAVVNISVSSVIHPDDHQPEGPDGSTPSGPQSSPFPPGSPLEKFFHDYLHRRHGDGKPARQVQALGSGFIIDPSGVVVTNNHVIDNAQQVSVTLSDGTEYPARIVGRDSKEDLAVLQVKADRPLPSVPLGHSDEARIGDWVLAIGNPFGLSGTVTAGIISSRKRNVEHGLYDDFIQTDAAINHGNSGGPLFNLKGEVIGINTLIYGGSGGDSIGIGFAIPSDDARGIINQLRQTGYVRRGWLGVRYQDVTRSMAEDLDFHKVDAGKERGTGAIVAEIDKGGPAQKAGLQVGDILTTLNGQPVTGQTLPRLVAGYQPGETVHFMLWRRGAYQKLDLTLGRNPEEKDPLPSDTHPPEHPVKTLRELGVKLGVVDQTARTQYGLTDSQRGVLVMRVYDASPAASRGLAEGNLILQVGQQEVNTPEALQAALDRARELKKADILLLVQDGEGLRWVAVPLGGQPQP</sequence>
<evidence type="ECO:0000256" key="1">
    <source>
        <dbReference type="ARBA" id="ARBA00001772"/>
    </source>
</evidence>
<evidence type="ECO:0000256" key="2">
    <source>
        <dbReference type="ARBA" id="ARBA00004418"/>
    </source>
</evidence>
<dbReference type="SMART" id="SM00228">
    <property type="entry name" value="PDZ"/>
    <property type="match status" value="2"/>
</dbReference>
<keyword evidence="11" id="KW-0720">Serine protease</keyword>
<comment type="similarity">
    <text evidence="3">Belongs to the peptidase S1C family.</text>
</comment>
<reference evidence="17 18" key="1">
    <citation type="submission" date="2017-09" db="EMBL/GenBank/DDBJ databases">
        <authorList>
            <person name="Jakob F."/>
        </authorList>
    </citation>
    <scope>NUCLEOTIDE SEQUENCE [LARGE SCALE GENOMIC DNA]</scope>
    <source>
        <strain evidence="17 18">TMW 2.1880</strain>
    </source>
</reference>
<gene>
    <name evidence="17" type="ORF">CPA57_06035</name>
</gene>
<dbReference type="InterPro" id="IPR001940">
    <property type="entry name" value="Peptidase_S1C"/>
</dbReference>
<proteinExistence type="inferred from homology"/>
<evidence type="ECO:0000256" key="15">
    <source>
        <dbReference type="SAM" id="SignalP"/>
    </source>
</evidence>
<dbReference type="InterPro" id="IPR011782">
    <property type="entry name" value="Pept_S1C_Do"/>
</dbReference>
<accession>A0ABR5ZNL8</accession>
<evidence type="ECO:0000256" key="9">
    <source>
        <dbReference type="ARBA" id="ARBA00022764"/>
    </source>
</evidence>
<keyword evidence="12" id="KW-0346">Stress response</keyword>
<dbReference type="PROSITE" id="PS50106">
    <property type="entry name" value="PDZ"/>
    <property type="match status" value="1"/>
</dbReference>
<dbReference type="PANTHER" id="PTHR22939:SF130">
    <property type="entry name" value="PERIPLASMIC SERINE ENDOPROTEASE DEGP-LIKE-RELATED"/>
    <property type="match status" value="1"/>
</dbReference>
<dbReference type="Gene3D" id="2.40.10.120">
    <property type="match status" value="1"/>
</dbReference>
<feature type="chain" id="PRO_5045281436" description="Probable periplasmic serine endoprotease DegP-like" evidence="15">
    <location>
        <begin position="35"/>
        <end position="538"/>
    </location>
</feature>
<keyword evidence="7 15" id="KW-0732">Signal</keyword>
<dbReference type="RefSeq" id="WP_182081942.1">
    <property type="nucleotide sequence ID" value="NZ_NWUS01000002.1"/>
</dbReference>
<dbReference type="InterPro" id="IPR009003">
    <property type="entry name" value="Peptidase_S1_PA"/>
</dbReference>
<dbReference type="InterPro" id="IPR001478">
    <property type="entry name" value="PDZ"/>
</dbReference>
<comment type="caution">
    <text evidence="17">The sequence shown here is derived from an EMBL/GenBank/DDBJ whole genome shotgun (WGS) entry which is preliminary data.</text>
</comment>
<keyword evidence="10" id="KW-0378">Hydrolase</keyword>
<evidence type="ECO:0000256" key="11">
    <source>
        <dbReference type="ARBA" id="ARBA00022825"/>
    </source>
</evidence>
<evidence type="ECO:0000256" key="4">
    <source>
        <dbReference type="ARBA" id="ARBA00013035"/>
    </source>
</evidence>
<evidence type="ECO:0000256" key="13">
    <source>
        <dbReference type="ARBA" id="ARBA00032850"/>
    </source>
</evidence>
<dbReference type="InterPro" id="IPR036034">
    <property type="entry name" value="PDZ_sf"/>
</dbReference>